<proteinExistence type="predicted"/>
<dbReference type="CDD" id="cd04301">
    <property type="entry name" value="NAT_SF"/>
    <property type="match status" value="1"/>
</dbReference>
<dbReference type="AlphaFoldDB" id="A0A1C2DP26"/>
<dbReference type="Proteomes" id="UP000094412">
    <property type="component" value="Unassembled WGS sequence"/>
</dbReference>
<dbReference type="STRING" id="1566387.QV13_17130"/>
<dbReference type="InterPro" id="IPR050832">
    <property type="entry name" value="Bact_Acetyltransf"/>
</dbReference>
<dbReference type="OrthoDB" id="336415at2"/>
<comment type="caution">
    <text evidence="4">The sequence shown here is derived from an EMBL/GenBank/DDBJ whole genome shotgun (WGS) entry which is preliminary data.</text>
</comment>
<evidence type="ECO:0000256" key="2">
    <source>
        <dbReference type="ARBA" id="ARBA00023315"/>
    </source>
</evidence>
<name>A0A1C2DP26_9HYPH</name>
<keyword evidence="2" id="KW-0012">Acyltransferase</keyword>
<dbReference type="GO" id="GO:0016747">
    <property type="term" value="F:acyltransferase activity, transferring groups other than amino-acyl groups"/>
    <property type="evidence" value="ECO:0007669"/>
    <property type="project" value="InterPro"/>
</dbReference>
<keyword evidence="1 4" id="KW-0808">Transferase</keyword>
<evidence type="ECO:0000313" key="5">
    <source>
        <dbReference type="Proteomes" id="UP000094412"/>
    </source>
</evidence>
<dbReference type="InterPro" id="IPR016181">
    <property type="entry name" value="Acyl_CoA_acyltransferase"/>
</dbReference>
<evidence type="ECO:0000313" key="4">
    <source>
        <dbReference type="EMBL" id="OCX16522.1"/>
    </source>
</evidence>
<dbReference type="PROSITE" id="PS51186">
    <property type="entry name" value="GNAT"/>
    <property type="match status" value="1"/>
</dbReference>
<dbReference type="PANTHER" id="PTHR43877">
    <property type="entry name" value="AMINOALKYLPHOSPHONATE N-ACETYLTRANSFERASE-RELATED-RELATED"/>
    <property type="match status" value="1"/>
</dbReference>
<dbReference type="SUPFAM" id="SSF55729">
    <property type="entry name" value="Acyl-CoA N-acyltransferases (Nat)"/>
    <property type="match status" value="1"/>
</dbReference>
<protein>
    <submittedName>
        <fullName evidence="4">GNAT family N-acetyltransferase</fullName>
    </submittedName>
</protein>
<evidence type="ECO:0000259" key="3">
    <source>
        <dbReference type="PROSITE" id="PS51186"/>
    </source>
</evidence>
<dbReference type="EMBL" id="MDEO01000033">
    <property type="protein sequence ID" value="OCX16522.1"/>
    <property type="molecule type" value="Genomic_DNA"/>
</dbReference>
<gene>
    <name evidence="4" type="ORF">QV13_17130</name>
</gene>
<evidence type="ECO:0000256" key="1">
    <source>
        <dbReference type="ARBA" id="ARBA00022679"/>
    </source>
</evidence>
<feature type="domain" description="N-acetyltransferase" evidence="3">
    <location>
        <begin position="4"/>
        <end position="166"/>
    </location>
</feature>
<dbReference type="InterPro" id="IPR000182">
    <property type="entry name" value="GNAT_dom"/>
</dbReference>
<dbReference type="Gene3D" id="3.40.630.30">
    <property type="match status" value="1"/>
</dbReference>
<accession>A0A1C2DP26</accession>
<reference evidence="4 5" key="1">
    <citation type="submission" date="2016-08" db="EMBL/GenBank/DDBJ databases">
        <title>Whole genome sequence of Mesorhizobium sp. strain UASWS1009 isolated from industrial sewage.</title>
        <authorList>
            <person name="Crovadore J."/>
            <person name="Calmin G."/>
            <person name="Chablais R."/>
            <person name="Cochard B."/>
            <person name="Lefort F."/>
        </authorList>
    </citation>
    <scope>NUCLEOTIDE SEQUENCE [LARGE SCALE GENOMIC DNA]</scope>
    <source>
        <strain evidence="4 5">UASWS1009</strain>
    </source>
</reference>
<keyword evidence="5" id="KW-1185">Reference proteome</keyword>
<sequence length="166" mass="18606">MNDVSVRLADVDDAEAFRQIRIEALRLEPSAFASRVEDWEVLPDEEWRRRIAANPVFIAFRGAEPVGLMGLLREQSSKSRHRATIVMVYVRTSERGTGMAKALLDTLAEHACGIGILQLELTINADNGQAQRFYERAGFIPFGRIPAGVIHEGREVDEVMMARRIG</sequence>
<organism evidence="4 5">
    <name type="scientific">Mesorhizobium hungaricum</name>
    <dbReference type="NCBI Taxonomy" id="1566387"/>
    <lineage>
        <taxon>Bacteria</taxon>
        <taxon>Pseudomonadati</taxon>
        <taxon>Pseudomonadota</taxon>
        <taxon>Alphaproteobacteria</taxon>
        <taxon>Hyphomicrobiales</taxon>
        <taxon>Phyllobacteriaceae</taxon>
        <taxon>Mesorhizobium</taxon>
    </lineage>
</organism>
<dbReference type="RefSeq" id="WP_024924458.1">
    <property type="nucleotide sequence ID" value="NZ_MDEO01000033.1"/>
</dbReference>
<dbReference type="Pfam" id="PF13673">
    <property type="entry name" value="Acetyltransf_10"/>
    <property type="match status" value="1"/>
</dbReference>